<keyword evidence="3" id="KW-0804">Transcription</keyword>
<dbReference type="GO" id="GO:0000976">
    <property type="term" value="F:transcription cis-regulatory region binding"/>
    <property type="evidence" value="ECO:0007669"/>
    <property type="project" value="TreeGrafter"/>
</dbReference>
<dbReference type="Proteomes" id="UP000185494">
    <property type="component" value="Chromosome 2"/>
</dbReference>
<dbReference type="EMBL" id="JAVVDO010000091">
    <property type="protein sequence ID" value="MDT8333947.1"/>
    <property type="molecule type" value="Genomic_DNA"/>
</dbReference>
<dbReference type="PROSITE" id="PS50977">
    <property type="entry name" value="HTH_TETR_2"/>
    <property type="match status" value="1"/>
</dbReference>
<dbReference type="InterPro" id="IPR049445">
    <property type="entry name" value="TetR_SbtR-like_C"/>
</dbReference>
<name>A0A1L7ALR5_9PROT</name>
<dbReference type="Proteomes" id="UP001258945">
    <property type="component" value="Unassembled WGS sequence"/>
</dbReference>
<keyword evidence="1" id="KW-0805">Transcription regulation</keyword>
<reference evidence="7 9" key="2">
    <citation type="journal article" date="2019" name="Microb. Pathog.">
        <title>Comparison of VITEK 2, MALDI-TOF MS, 16S rRNA gene sequencing, and whole-genome sequencing for identification of Roseomonas mucosa.</title>
        <authorList>
            <person name="Rudolph W.W."/>
            <person name="Gunzer F."/>
            <person name="Trauth M."/>
            <person name="Bunk B."/>
            <person name="Bigge R."/>
            <person name="Schrottner P."/>
        </authorList>
    </citation>
    <scope>NUCLEOTIDE SEQUENCE [LARGE SCALE GENOMIC DNA]</scope>
    <source>
        <strain evidence="7 9">DSM 103800</strain>
    </source>
</reference>
<dbReference type="AlphaFoldDB" id="A0A1L7ALR5"/>
<organism evidence="6 8">
    <name type="scientific">Roseomonas gilardii</name>
    <dbReference type="NCBI Taxonomy" id="257708"/>
    <lineage>
        <taxon>Bacteria</taxon>
        <taxon>Pseudomonadati</taxon>
        <taxon>Pseudomonadota</taxon>
        <taxon>Alphaproteobacteria</taxon>
        <taxon>Acetobacterales</taxon>
        <taxon>Roseomonadaceae</taxon>
        <taxon>Roseomonas</taxon>
    </lineage>
</organism>
<protein>
    <submittedName>
        <fullName evidence="6 7">Transcriptional regulator</fullName>
    </submittedName>
</protein>
<dbReference type="InterPro" id="IPR036271">
    <property type="entry name" value="Tet_transcr_reg_TetR-rel_C_sf"/>
</dbReference>
<evidence type="ECO:0000313" key="7">
    <source>
        <dbReference type="EMBL" id="MDT8333947.1"/>
    </source>
</evidence>
<evidence type="ECO:0000256" key="1">
    <source>
        <dbReference type="ARBA" id="ARBA00023015"/>
    </source>
</evidence>
<dbReference type="SUPFAM" id="SSF48498">
    <property type="entry name" value="Tetracyclin repressor-like, C-terminal domain"/>
    <property type="match status" value="1"/>
</dbReference>
<reference evidence="7" key="3">
    <citation type="submission" date="2023-09" db="EMBL/GenBank/DDBJ databases">
        <authorList>
            <person name="Schober I."/>
            <person name="Bunk B."/>
        </authorList>
    </citation>
    <scope>NUCLEOTIDE SEQUENCE</scope>
    <source>
        <strain evidence="7">DSM 103800</strain>
    </source>
</reference>
<proteinExistence type="predicted"/>
<dbReference type="InterPro" id="IPR001647">
    <property type="entry name" value="HTH_TetR"/>
</dbReference>
<dbReference type="EMBL" id="CP015584">
    <property type="protein sequence ID" value="APT59715.1"/>
    <property type="molecule type" value="Genomic_DNA"/>
</dbReference>
<evidence type="ECO:0000313" key="8">
    <source>
        <dbReference type="Proteomes" id="UP000185494"/>
    </source>
</evidence>
<feature type="domain" description="HTH tetR-type" evidence="5">
    <location>
        <begin position="18"/>
        <end position="77"/>
    </location>
</feature>
<dbReference type="KEGG" id="rgi:RGI145_20530"/>
<sequence length="210" mass="23332">MVVDQLARRARKPRADAARNRERLLEAASEVFNLGRADASLEAVARQAGVGIGTLYRHFPTREALFEAVYRREVQQLVILAEQLQEDPSPLHAVRRWVHALVGFIAIKKGMSSALAVVAQSSSELAQCMLEQMVQALDSLLRRAAAERQTRSDVGAEDILRALVGICYMQDGPDWQPKVLRLADVFLDGLRQGGQDRFQRQGSALSTQLQ</sequence>
<evidence type="ECO:0000259" key="5">
    <source>
        <dbReference type="PROSITE" id="PS50977"/>
    </source>
</evidence>
<dbReference type="RefSeq" id="WP_075800424.1">
    <property type="nucleotide sequence ID" value="NZ_CP015584.1"/>
</dbReference>
<gene>
    <name evidence="6" type="ORF">RGI145_20530</name>
    <name evidence="7" type="ORF">RQ831_23105</name>
</gene>
<dbReference type="InterPro" id="IPR050109">
    <property type="entry name" value="HTH-type_TetR-like_transc_reg"/>
</dbReference>
<dbReference type="InterPro" id="IPR009057">
    <property type="entry name" value="Homeodomain-like_sf"/>
</dbReference>
<dbReference type="PANTHER" id="PTHR30055:SF234">
    <property type="entry name" value="HTH-TYPE TRANSCRIPTIONAL REGULATOR BETI"/>
    <property type="match status" value="1"/>
</dbReference>
<keyword evidence="2 4" id="KW-0238">DNA-binding</keyword>
<reference evidence="6 8" key="1">
    <citation type="submission" date="2016-05" db="EMBL/GenBank/DDBJ databases">
        <title>Complete Genome and Methylome Analysis of Psychrotrophic Bacterial Isolates from Antarctic Lake Untersee.</title>
        <authorList>
            <person name="Fomenkov A."/>
            <person name="Akimov V.N."/>
            <person name="Vasilyeva L.V."/>
            <person name="Andersen D."/>
            <person name="Vincze T."/>
            <person name="Roberts R.J."/>
        </authorList>
    </citation>
    <scope>NUCLEOTIDE SEQUENCE [LARGE SCALE GENOMIC DNA]</scope>
    <source>
        <strain evidence="6 8">U14-5</strain>
    </source>
</reference>
<evidence type="ECO:0000313" key="9">
    <source>
        <dbReference type="Proteomes" id="UP001258945"/>
    </source>
</evidence>
<dbReference type="PANTHER" id="PTHR30055">
    <property type="entry name" value="HTH-TYPE TRANSCRIPTIONAL REGULATOR RUTR"/>
    <property type="match status" value="1"/>
</dbReference>
<dbReference type="Gene3D" id="1.10.357.10">
    <property type="entry name" value="Tetracycline Repressor, domain 2"/>
    <property type="match status" value="1"/>
</dbReference>
<evidence type="ECO:0000256" key="3">
    <source>
        <dbReference type="ARBA" id="ARBA00023163"/>
    </source>
</evidence>
<evidence type="ECO:0000256" key="2">
    <source>
        <dbReference type="ARBA" id="ARBA00023125"/>
    </source>
</evidence>
<dbReference type="SUPFAM" id="SSF46689">
    <property type="entry name" value="Homeodomain-like"/>
    <property type="match status" value="1"/>
</dbReference>
<keyword evidence="9" id="KW-1185">Reference proteome</keyword>
<accession>A0A1L7ALR5</accession>
<dbReference type="Pfam" id="PF00440">
    <property type="entry name" value="TetR_N"/>
    <property type="match status" value="1"/>
</dbReference>
<dbReference type="Pfam" id="PF21597">
    <property type="entry name" value="TetR_C_43"/>
    <property type="match status" value="1"/>
</dbReference>
<dbReference type="GO" id="GO:0003700">
    <property type="term" value="F:DNA-binding transcription factor activity"/>
    <property type="evidence" value="ECO:0007669"/>
    <property type="project" value="TreeGrafter"/>
</dbReference>
<feature type="DNA-binding region" description="H-T-H motif" evidence="4">
    <location>
        <begin position="40"/>
        <end position="59"/>
    </location>
</feature>
<evidence type="ECO:0000256" key="4">
    <source>
        <dbReference type="PROSITE-ProRule" id="PRU00335"/>
    </source>
</evidence>
<dbReference type="PRINTS" id="PR00455">
    <property type="entry name" value="HTHTETR"/>
</dbReference>
<evidence type="ECO:0000313" key="6">
    <source>
        <dbReference type="EMBL" id="APT59715.1"/>
    </source>
</evidence>
<dbReference type="STRING" id="257708.RGI145_20530"/>